<dbReference type="GO" id="GO:0030327">
    <property type="term" value="P:prenylated protein catabolic process"/>
    <property type="evidence" value="ECO:0007669"/>
    <property type="project" value="TreeGrafter"/>
</dbReference>
<name>A0AAE1AZ11_9GAST</name>
<feature type="domain" description="Prenylcysteine lyase" evidence="9">
    <location>
        <begin position="126"/>
        <end position="492"/>
    </location>
</feature>
<comment type="similarity">
    <text evidence="2">Belongs to the prenylcysteine oxidase family.</text>
</comment>
<keyword evidence="3" id="KW-0285">Flavoprotein</keyword>
<evidence type="ECO:0000256" key="7">
    <source>
        <dbReference type="ARBA" id="ARBA00023180"/>
    </source>
</evidence>
<feature type="chain" id="PRO_5041994770" description="Prenylcysteine lyase domain-containing protein" evidence="8">
    <location>
        <begin position="22"/>
        <end position="510"/>
    </location>
</feature>
<feature type="signal peptide" evidence="8">
    <location>
        <begin position="1"/>
        <end position="21"/>
    </location>
</feature>
<evidence type="ECO:0000256" key="5">
    <source>
        <dbReference type="ARBA" id="ARBA00022827"/>
    </source>
</evidence>
<keyword evidence="11" id="KW-1185">Reference proteome</keyword>
<evidence type="ECO:0000256" key="4">
    <source>
        <dbReference type="ARBA" id="ARBA00022729"/>
    </source>
</evidence>
<dbReference type="GO" id="GO:0001735">
    <property type="term" value="F:prenylcysteine oxidase activity"/>
    <property type="evidence" value="ECO:0007669"/>
    <property type="project" value="InterPro"/>
</dbReference>
<evidence type="ECO:0000256" key="1">
    <source>
        <dbReference type="ARBA" id="ARBA00001974"/>
    </source>
</evidence>
<keyword evidence="7" id="KW-0325">Glycoprotein</keyword>
<sequence length="510" mass="57186">MAFSCQFLFLFGLALVGLTSGRALNTDEDVSPRIGIIGAGIGGTSSAFFLRQLYGPKVTIDVFETEKVGGRTTNIRINAQDYEAGGTIIHKKNKYMVELARKFNLTAYDNRGGILGLWAEDGIRLQTSEWTAITLAKLVWRYGMDLYTARHWINNIGFKQFSRIYEFQDRGMAFTTVEDMLRAMGDDLLNMTRYTMNEALRGIGLSQTFIDEYAAAAVKDNYGQTVEANGFLGVVSLMAVQPELWSIQDGNKRMAEILLRESKANLVKGTVNTVALIRDDLGTGGVSYELDYIKGNDKKNTESKEYDIVIVAAPLNEQTKNKISFAEFPRDVVSFKQEYHKLVSMFVQGKINATSFNVGSQQECPDEVITITPNYFFNSVKKVSPVSPNTEPETPFKAEEAIWRVFFNKNPTQEEISKLFESHSDLRLVDWWAYPEYRAGMDLPPFMLYDRLYYVNAVESAASAMETAVIGGRNVALLAFNQWHGNFDKIDEVQLPSLASSSGDAEKSEL</sequence>
<evidence type="ECO:0000256" key="8">
    <source>
        <dbReference type="SAM" id="SignalP"/>
    </source>
</evidence>
<comment type="cofactor">
    <cofactor evidence="1">
        <name>FAD</name>
        <dbReference type="ChEBI" id="CHEBI:57692"/>
    </cofactor>
</comment>
<evidence type="ECO:0000256" key="2">
    <source>
        <dbReference type="ARBA" id="ARBA00009967"/>
    </source>
</evidence>
<evidence type="ECO:0000256" key="6">
    <source>
        <dbReference type="ARBA" id="ARBA00023002"/>
    </source>
</evidence>
<dbReference type="AlphaFoldDB" id="A0AAE1AZ11"/>
<proteinExistence type="inferred from homology"/>
<keyword evidence="6" id="KW-0560">Oxidoreductase</keyword>
<accession>A0AAE1AZ11</accession>
<dbReference type="Pfam" id="PF07156">
    <property type="entry name" value="Prenylcys_lyase"/>
    <property type="match status" value="1"/>
</dbReference>
<evidence type="ECO:0000313" key="11">
    <source>
        <dbReference type="Proteomes" id="UP001283361"/>
    </source>
</evidence>
<dbReference type="InterPro" id="IPR017046">
    <property type="entry name" value="Prenylcysteine_Oxase1"/>
</dbReference>
<keyword evidence="4 8" id="KW-0732">Signal</keyword>
<dbReference type="PANTHER" id="PTHR15944">
    <property type="entry name" value="FARNESYLCYSTEINE LYASE"/>
    <property type="match status" value="1"/>
</dbReference>
<evidence type="ECO:0000313" key="10">
    <source>
        <dbReference type="EMBL" id="KAK3796745.1"/>
    </source>
</evidence>
<organism evidence="10 11">
    <name type="scientific">Elysia crispata</name>
    <name type="common">lettuce slug</name>
    <dbReference type="NCBI Taxonomy" id="231223"/>
    <lineage>
        <taxon>Eukaryota</taxon>
        <taxon>Metazoa</taxon>
        <taxon>Spiralia</taxon>
        <taxon>Lophotrochozoa</taxon>
        <taxon>Mollusca</taxon>
        <taxon>Gastropoda</taxon>
        <taxon>Heterobranchia</taxon>
        <taxon>Euthyneura</taxon>
        <taxon>Panpulmonata</taxon>
        <taxon>Sacoglossa</taxon>
        <taxon>Placobranchoidea</taxon>
        <taxon>Plakobranchidae</taxon>
        <taxon>Elysia</taxon>
    </lineage>
</organism>
<dbReference type="GO" id="GO:0030328">
    <property type="term" value="P:prenylcysteine catabolic process"/>
    <property type="evidence" value="ECO:0007669"/>
    <property type="project" value="InterPro"/>
</dbReference>
<dbReference type="Proteomes" id="UP001283361">
    <property type="component" value="Unassembled WGS sequence"/>
</dbReference>
<dbReference type="SUPFAM" id="SSF51905">
    <property type="entry name" value="FAD/NAD(P)-binding domain"/>
    <property type="match status" value="1"/>
</dbReference>
<dbReference type="EMBL" id="JAWDGP010000850">
    <property type="protein sequence ID" value="KAK3796745.1"/>
    <property type="molecule type" value="Genomic_DNA"/>
</dbReference>
<comment type="caution">
    <text evidence="10">The sequence shown here is derived from an EMBL/GenBank/DDBJ whole genome shotgun (WGS) entry which is preliminary data.</text>
</comment>
<gene>
    <name evidence="10" type="ORF">RRG08_047358</name>
</gene>
<evidence type="ECO:0000256" key="3">
    <source>
        <dbReference type="ARBA" id="ARBA00022630"/>
    </source>
</evidence>
<protein>
    <recommendedName>
        <fullName evidence="9">Prenylcysteine lyase domain-containing protein</fullName>
    </recommendedName>
</protein>
<dbReference type="InterPro" id="IPR036188">
    <property type="entry name" value="FAD/NAD-bd_sf"/>
</dbReference>
<dbReference type="InterPro" id="IPR010795">
    <property type="entry name" value="Prenylcys_lyase"/>
</dbReference>
<keyword evidence="5" id="KW-0274">FAD</keyword>
<dbReference type="Gene3D" id="3.50.50.60">
    <property type="entry name" value="FAD/NAD(P)-binding domain"/>
    <property type="match status" value="1"/>
</dbReference>
<evidence type="ECO:0000259" key="9">
    <source>
        <dbReference type="Pfam" id="PF07156"/>
    </source>
</evidence>
<reference evidence="10" key="1">
    <citation type="journal article" date="2023" name="G3 (Bethesda)">
        <title>A reference genome for the long-term kleptoplast-retaining sea slug Elysia crispata morphotype clarki.</title>
        <authorList>
            <person name="Eastman K.E."/>
            <person name="Pendleton A.L."/>
            <person name="Shaikh M.A."/>
            <person name="Suttiyut T."/>
            <person name="Ogas R."/>
            <person name="Tomko P."/>
            <person name="Gavelis G."/>
            <person name="Widhalm J.R."/>
            <person name="Wisecaver J.H."/>
        </authorList>
    </citation>
    <scope>NUCLEOTIDE SEQUENCE</scope>
    <source>
        <strain evidence="10">ECLA1</strain>
    </source>
</reference>
<dbReference type="PANTHER" id="PTHR15944:SF0">
    <property type="entry name" value="PRENYLCYSTEINE LYASE DOMAIN-CONTAINING PROTEIN"/>
    <property type="match status" value="1"/>
</dbReference>
<dbReference type="Pfam" id="PF13450">
    <property type="entry name" value="NAD_binding_8"/>
    <property type="match status" value="1"/>
</dbReference>